<dbReference type="InterPro" id="IPR000792">
    <property type="entry name" value="Tscrpt_reg_LuxR_C"/>
</dbReference>
<gene>
    <name evidence="5" type="ORF">SAMN05216554_2950</name>
</gene>
<dbReference type="RefSeq" id="WP_092555107.1">
    <property type="nucleotide sequence ID" value="NZ_FNPZ01000003.1"/>
</dbReference>
<dbReference type="SUPFAM" id="SSF48452">
    <property type="entry name" value="TPR-like"/>
    <property type="match status" value="1"/>
</dbReference>
<evidence type="ECO:0000256" key="1">
    <source>
        <dbReference type="ARBA" id="ARBA00023015"/>
    </source>
</evidence>
<dbReference type="STRING" id="381665.SAMN05216554_2950"/>
<dbReference type="InterPro" id="IPR027417">
    <property type="entry name" value="P-loop_NTPase"/>
</dbReference>
<dbReference type="OrthoDB" id="5476461at2"/>
<dbReference type="SMART" id="SM00421">
    <property type="entry name" value="HTH_LUXR"/>
    <property type="match status" value="1"/>
</dbReference>
<dbReference type="InterPro" id="IPR041664">
    <property type="entry name" value="AAA_16"/>
</dbReference>
<evidence type="ECO:0000313" key="6">
    <source>
        <dbReference type="Proteomes" id="UP000198891"/>
    </source>
</evidence>
<evidence type="ECO:0000259" key="4">
    <source>
        <dbReference type="PROSITE" id="PS50043"/>
    </source>
</evidence>
<dbReference type="SUPFAM" id="SSF46894">
    <property type="entry name" value="C-terminal effector domain of the bipartite response regulators"/>
    <property type="match status" value="1"/>
</dbReference>
<organism evidence="5 6">
    <name type="scientific">Herbiconiux ginsengi</name>
    <dbReference type="NCBI Taxonomy" id="381665"/>
    <lineage>
        <taxon>Bacteria</taxon>
        <taxon>Bacillati</taxon>
        <taxon>Actinomycetota</taxon>
        <taxon>Actinomycetes</taxon>
        <taxon>Micrococcales</taxon>
        <taxon>Microbacteriaceae</taxon>
        <taxon>Herbiconiux</taxon>
    </lineage>
</organism>
<protein>
    <submittedName>
        <fullName evidence="5">AAA ATPase domain-containing protein</fullName>
    </submittedName>
</protein>
<keyword evidence="6" id="KW-1185">Reference proteome</keyword>
<dbReference type="InterPro" id="IPR011990">
    <property type="entry name" value="TPR-like_helical_dom_sf"/>
</dbReference>
<dbReference type="Gene3D" id="1.25.40.10">
    <property type="entry name" value="Tetratricopeptide repeat domain"/>
    <property type="match status" value="1"/>
</dbReference>
<dbReference type="SUPFAM" id="SSF52540">
    <property type="entry name" value="P-loop containing nucleoside triphosphate hydrolases"/>
    <property type="match status" value="1"/>
</dbReference>
<accession>A0A1H3RNH7</accession>
<dbReference type="PRINTS" id="PR00038">
    <property type="entry name" value="HTHLUXR"/>
</dbReference>
<keyword evidence="2" id="KW-0238">DNA-binding</keyword>
<dbReference type="InterPro" id="IPR036388">
    <property type="entry name" value="WH-like_DNA-bd_sf"/>
</dbReference>
<evidence type="ECO:0000313" key="5">
    <source>
        <dbReference type="EMBL" id="SDZ27246.1"/>
    </source>
</evidence>
<dbReference type="PANTHER" id="PTHR44688">
    <property type="entry name" value="DNA-BINDING TRANSCRIPTIONAL ACTIVATOR DEVR_DOSR"/>
    <property type="match status" value="1"/>
</dbReference>
<dbReference type="InterPro" id="IPR016032">
    <property type="entry name" value="Sig_transdc_resp-reg_C-effctor"/>
</dbReference>
<reference evidence="5 6" key="1">
    <citation type="submission" date="2016-10" db="EMBL/GenBank/DDBJ databases">
        <authorList>
            <person name="de Groot N.N."/>
        </authorList>
    </citation>
    <scope>NUCLEOTIDE SEQUENCE [LARGE SCALE GENOMIC DNA]</scope>
    <source>
        <strain evidence="5 6">CGMCC 4.3491</strain>
    </source>
</reference>
<feature type="domain" description="HTH luxR-type" evidence="4">
    <location>
        <begin position="819"/>
        <end position="881"/>
    </location>
</feature>
<dbReference type="EMBL" id="FNPZ01000003">
    <property type="protein sequence ID" value="SDZ27246.1"/>
    <property type="molecule type" value="Genomic_DNA"/>
</dbReference>
<dbReference type="Pfam" id="PF13191">
    <property type="entry name" value="AAA_16"/>
    <property type="match status" value="1"/>
</dbReference>
<dbReference type="Pfam" id="PF00196">
    <property type="entry name" value="GerE"/>
    <property type="match status" value="1"/>
</dbReference>
<keyword evidence="1" id="KW-0805">Transcription regulation</keyword>
<dbReference type="Gene3D" id="1.10.10.10">
    <property type="entry name" value="Winged helix-like DNA-binding domain superfamily/Winged helix DNA-binding domain"/>
    <property type="match status" value="1"/>
</dbReference>
<dbReference type="PANTHER" id="PTHR44688:SF16">
    <property type="entry name" value="DNA-BINDING TRANSCRIPTIONAL ACTIVATOR DEVR_DOSR"/>
    <property type="match status" value="1"/>
</dbReference>
<keyword evidence="3" id="KW-0804">Transcription</keyword>
<dbReference type="GO" id="GO:0003677">
    <property type="term" value="F:DNA binding"/>
    <property type="evidence" value="ECO:0007669"/>
    <property type="project" value="UniProtKB-KW"/>
</dbReference>
<evidence type="ECO:0000256" key="3">
    <source>
        <dbReference type="ARBA" id="ARBA00023163"/>
    </source>
</evidence>
<dbReference type="PROSITE" id="PS50043">
    <property type="entry name" value="HTH_LUXR_2"/>
    <property type="match status" value="1"/>
</dbReference>
<dbReference type="AlphaFoldDB" id="A0A1H3RNH7"/>
<dbReference type="CDD" id="cd06170">
    <property type="entry name" value="LuxR_C_like"/>
    <property type="match status" value="1"/>
</dbReference>
<name>A0A1H3RNH7_9MICO</name>
<dbReference type="Gene3D" id="3.40.50.300">
    <property type="entry name" value="P-loop containing nucleotide triphosphate hydrolases"/>
    <property type="match status" value="1"/>
</dbReference>
<sequence length="881" mass="96943">MEFIAHRDELEFVTHIATAPAESAVVFVGEPGIGKSHLLDAARRESSIQAVLLHANPAEAAWPLSGFSRVFASIDDSRAVEFGGRFTLRSTEPQFMFAAARDLLSLLRGLTLPPLLVLIDDIDKMDLESQTLLGFMAGRLAGTGLRFVASAERLAEDSPLAGFQQREVHRLSVDESVQLALADLGPGTDPGTLQIIAHQADGNPLVMMEAAHSLSHEQTLGREPLVLPCRPSETIKSTAAYRLAGIAEPQWRMLENIALAPVSHITALTRTSTDDIDALEDILYSGLAIAHGQYVHLVEPLLRSYLYWNMKPRERREQHARLAELNDGIDDRLQVWHASFATPDAALTDELLVAATRFANEGDINSAVELAERALLIAIDLEEHHALLFRFASALSSHAELDLAERYLLHVRFDPSSAALNMRLAADRIAIEFEKTQMVPTGDVEAAVSLYGDDDPSGAVHLLSLTSVLHAVRWEVDEARRSALLAEKFTARASETARQAHKEALGVVDATDNVPGNEPPTARISSESLQALSQQSLVTFAATLTYRERYAQARRVYAVLFSKPDGDPLAIEWAHTLACTNELRAGDFHRARLAVEDWLTISFPVTNRRSVRSLLLAWYSFSKERVDESKAFAEECLELASAERNPAVLARLFTHRGQVALLEKNYDEAVRVLLLADATAAHIENPSLLRHVADLVEACVATGRMREAEAVLRRMIEQQKLRPTKWLDLAIARARALVAPDDVSPTLFREAAAAYDGTVYSYDHGRTLLAQAERLGRLGHAQAAEHAATAATAAFEQAGATLWARRFVAQTETPPAVPASAVLALLTPEEREVAEMVRKGFRNREIAAELYISLRTVELRLTHIYRKVGARSRSHLASLLN</sequence>
<proteinExistence type="predicted"/>
<dbReference type="PROSITE" id="PS00622">
    <property type="entry name" value="HTH_LUXR_1"/>
    <property type="match status" value="1"/>
</dbReference>
<dbReference type="GO" id="GO:0006355">
    <property type="term" value="P:regulation of DNA-templated transcription"/>
    <property type="evidence" value="ECO:0007669"/>
    <property type="project" value="InterPro"/>
</dbReference>
<dbReference type="Proteomes" id="UP000198891">
    <property type="component" value="Unassembled WGS sequence"/>
</dbReference>
<evidence type="ECO:0000256" key="2">
    <source>
        <dbReference type="ARBA" id="ARBA00023125"/>
    </source>
</evidence>